<feature type="region of interest" description="Disordered" evidence="1">
    <location>
        <begin position="25"/>
        <end position="50"/>
    </location>
</feature>
<evidence type="ECO:0000313" key="2">
    <source>
        <dbReference type="EMBL" id="GFG98843.1"/>
    </source>
</evidence>
<name>A0A7I9ZD42_9MYCO</name>
<keyword evidence="3" id="KW-1185">Reference proteome</keyword>
<proteinExistence type="predicted"/>
<evidence type="ECO:0000313" key="3">
    <source>
        <dbReference type="Proteomes" id="UP000465301"/>
    </source>
</evidence>
<dbReference type="Proteomes" id="UP000465301">
    <property type="component" value="Unassembled WGS sequence"/>
</dbReference>
<dbReference type="AlphaFoldDB" id="A0A7I9ZD42"/>
<protein>
    <submittedName>
        <fullName evidence="2">Uncharacterized protein</fullName>
    </submittedName>
</protein>
<comment type="caution">
    <text evidence="2">The sequence shown here is derived from an EMBL/GenBank/DDBJ whole genome shotgun (WGS) entry which is preliminary data.</text>
</comment>
<sequence length="86" mass="10047">MNVLLAPTKPHVWTRAVQDFKLTGPAITSGAHRPPPVEQGRVRPRHYPPRSCSYLDDDLMNREMYDHLREEPIRLTSPLTFRLRRS</sequence>
<accession>A0A7I9ZD42</accession>
<reference evidence="2 3" key="1">
    <citation type="journal article" date="2019" name="Emerg. Microbes Infect.">
        <title>Comprehensive subspecies identification of 175 nontuberculous mycobacteria species based on 7547 genomic profiles.</title>
        <authorList>
            <person name="Matsumoto Y."/>
            <person name="Kinjo T."/>
            <person name="Motooka D."/>
            <person name="Nabeya D."/>
            <person name="Jung N."/>
            <person name="Uechi K."/>
            <person name="Horii T."/>
            <person name="Iida T."/>
            <person name="Fujita J."/>
            <person name="Nakamura S."/>
        </authorList>
    </citation>
    <scope>NUCLEOTIDE SEQUENCE [LARGE SCALE GENOMIC DNA]</scope>
    <source>
        <strain evidence="2 3">JCM 30726</strain>
    </source>
</reference>
<gene>
    <name evidence="2" type="ORF">MTIM_47220</name>
</gene>
<evidence type="ECO:0000256" key="1">
    <source>
        <dbReference type="SAM" id="MobiDB-lite"/>
    </source>
</evidence>
<dbReference type="EMBL" id="BLLA01000001">
    <property type="protein sequence ID" value="GFG98843.1"/>
    <property type="molecule type" value="Genomic_DNA"/>
</dbReference>
<organism evidence="2 3">
    <name type="scientific">Mycobacterium timonense</name>
    <dbReference type="NCBI Taxonomy" id="701043"/>
    <lineage>
        <taxon>Bacteria</taxon>
        <taxon>Bacillati</taxon>
        <taxon>Actinomycetota</taxon>
        <taxon>Actinomycetes</taxon>
        <taxon>Mycobacteriales</taxon>
        <taxon>Mycobacteriaceae</taxon>
        <taxon>Mycobacterium</taxon>
        <taxon>Mycobacterium avium complex (MAC)</taxon>
    </lineage>
</organism>